<dbReference type="InterPro" id="IPR038116">
    <property type="entry name" value="TrpR-like_sf"/>
</dbReference>
<dbReference type="Gene3D" id="3.30.420.10">
    <property type="entry name" value="Ribonuclease H-like superfamily/Ribonuclease H"/>
    <property type="match status" value="1"/>
</dbReference>
<evidence type="ECO:0000256" key="2">
    <source>
        <dbReference type="SAM" id="MobiDB-lite"/>
    </source>
</evidence>
<dbReference type="Pfam" id="PF22483">
    <property type="entry name" value="Mu-transpos_C_2"/>
    <property type="match status" value="1"/>
</dbReference>
<accession>A0ABM7VK47</accession>
<dbReference type="EMBL" id="AP025302">
    <property type="protein sequence ID" value="BDD02442.1"/>
    <property type="molecule type" value="Genomic_DNA"/>
</dbReference>
<protein>
    <submittedName>
        <fullName evidence="4">Transposase</fullName>
    </submittedName>
</protein>
<dbReference type="Gene3D" id="1.10.1270.10">
    <property type="entry name" value="TrpR-like"/>
    <property type="match status" value="1"/>
</dbReference>
<evidence type="ECO:0000259" key="3">
    <source>
        <dbReference type="PROSITE" id="PS50994"/>
    </source>
</evidence>
<dbReference type="PROSITE" id="PS50994">
    <property type="entry name" value="INTEGRASE"/>
    <property type="match status" value="1"/>
</dbReference>
<keyword evidence="6" id="KW-1185">Reference proteome</keyword>
<evidence type="ECO:0000313" key="4">
    <source>
        <dbReference type="EMBL" id="BDD01359.1"/>
    </source>
</evidence>
<organism evidence="4 6">
    <name type="scientific">Persicobacter psychrovividus</name>
    <dbReference type="NCBI Taxonomy" id="387638"/>
    <lineage>
        <taxon>Bacteria</taxon>
        <taxon>Pseudomonadati</taxon>
        <taxon>Bacteroidota</taxon>
        <taxon>Cytophagia</taxon>
        <taxon>Cytophagales</taxon>
        <taxon>Persicobacteraceae</taxon>
        <taxon>Persicobacter</taxon>
    </lineage>
</organism>
<evidence type="ECO:0000313" key="5">
    <source>
        <dbReference type="EMBL" id="BDD02442.1"/>
    </source>
</evidence>
<name>A0ABM7VK47_9BACT</name>
<dbReference type="Proteomes" id="UP001354989">
    <property type="component" value="Plasmid pPP2"/>
</dbReference>
<dbReference type="PANTHER" id="PTHR35004:SF8">
    <property type="entry name" value="TRANSPOSASE RV3428C-RELATED"/>
    <property type="match status" value="1"/>
</dbReference>
<sequence>MSVKNTFLGNQPKSIGMAGKPITMSKLRQIIRMLHQGRSQKSIHLSTRVSINTIKAYRRKLKKSGKPIDYFLSQDELSLSKFFSSGDPAYKDIRYEQMKELLPSLSQELGKKGVTKGLLWQEYIEGHPDGYKYSQFCFHLRRYMRQKHPNLPLDHLPADKLYIDYAGATLPYIDAETGEVINCQVFVACLPYSDYCFAMAVPSQTTDDFIFALKCCLEHLGGVPKALVPDNLKAAVVQTNRYEPKINRVLEDFANHYGTVVVPARPRKPQDKALVENQVKLIYQRAYARMRNQQYFSLQELNNALISYIGKHNQTRMQKRDYCRTEQFVSKEKPLLSPLPDQPFEIKYYRNYTVAQNGHVLMGIDQRHYSVPFEYIGQKAQLIYTDTIVNIFVQSKLVATHRRNKTSGYTTNKDHLCSQHQHYRSRSTDNYLKKASMCPELERMMEVMISKKQYPEQLFRSFDGLLNLMRSYPKEHFETAIRMAIEAEQYNYTFVQNVLRNKTYINSSPPPQTPLPQHENTRGKSYYN</sequence>
<evidence type="ECO:0000313" key="6">
    <source>
        <dbReference type="Proteomes" id="UP001354989"/>
    </source>
</evidence>
<dbReference type="SUPFAM" id="SSF53098">
    <property type="entry name" value="Ribonuclease H-like"/>
    <property type="match status" value="1"/>
</dbReference>
<keyword evidence="4" id="KW-0614">Plasmid</keyword>
<geneLocation type="plasmid" evidence="4 6">
    <name>pPP2</name>
</geneLocation>
<reference evidence="4 6" key="1">
    <citation type="submission" date="2021-12" db="EMBL/GenBank/DDBJ databases">
        <title>Genome sequencing of bacteria with rrn-lacking chromosome and rrn-plasmid.</title>
        <authorList>
            <person name="Anda M."/>
            <person name="Iwasaki W."/>
        </authorList>
    </citation>
    <scope>NUCLEOTIDE SEQUENCE [LARGE SCALE GENOMIC DNA]</scope>
    <source>
        <strain evidence="4 6">NBRC 101262</strain>
        <plasmid evidence="5 6">pPP10</plasmid>
        <plasmid evidence="4 6">pPP2</plasmid>
    </source>
</reference>
<comment type="similarity">
    <text evidence="1">Belongs to the transposase IS21/IS408/IS1162 family.</text>
</comment>
<dbReference type="NCBIfam" id="NF033546">
    <property type="entry name" value="transpos_IS21"/>
    <property type="match status" value="1"/>
</dbReference>
<dbReference type="InterPro" id="IPR054353">
    <property type="entry name" value="IstA-like_C"/>
</dbReference>
<dbReference type="Pfam" id="PF00665">
    <property type="entry name" value="rve"/>
    <property type="match status" value="1"/>
</dbReference>
<feature type="domain" description="Integrase catalytic" evidence="3">
    <location>
        <begin position="153"/>
        <end position="348"/>
    </location>
</feature>
<feature type="region of interest" description="Disordered" evidence="2">
    <location>
        <begin position="505"/>
        <end position="528"/>
    </location>
</feature>
<dbReference type="PANTHER" id="PTHR35004">
    <property type="entry name" value="TRANSPOSASE RV3428C-RELATED"/>
    <property type="match status" value="1"/>
</dbReference>
<geneLocation type="plasmid" evidence="5 6">
    <name>pPP10</name>
</geneLocation>
<proteinExistence type="inferred from homology"/>
<dbReference type="EMBL" id="AP025294">
    <property type="protein sequence ID" value="BDD01359.1"/>
    <property type="molecule type" value="Genomic_DNA"/>
</dbReference>
<evidence type="ECO:0000256" key="1">
    <source>
        <dbReference type="ARBA" id="ARBA00009277"/>
    </source>
</evidence>
<dbReference type="InterPro" id="IPR001584">
    <property type="entry name" value="Integrase_cat-core"/>
</dbReference>
<dbReference type="InterPro" id="IPR012337">
    <property type="entry name" value="RNaseH-like_sf"/>
</dbReference>
<dbReference type="InterPro" id="IPR036397">
    <property type="entry name" value="RNaseH_sf"/>
</dbReference>
<dbReference type="Proteomes" id="UP001354989">
    <property type="component" value="Plasmid pPP10"/>
</dbReference>
<gene>
    <name evidence="4" type="ORF">PEPS_36390</name>
    <name evidence="5" type="ORF">PEPS_47220</name>
</gene>